<accession>A0ABW5JNL1</accession>
<evidence type="ECO:0000259" key="10">
    <source>
        <dbReference type="Pfam" id="PF00593"/>
    </source>
</evidence>
<dbReference type="InterPro" id="IPR008969">
    <property type="entry name" value="CarboxyPept-like_regulatory"/>
</dbReference>
<evidence type="ECO:0000259" key="11">
    <source>
        <dbReference type="Pfam" id="PF07715"/>
    </source>
</evidence>
<proteinExistence type="inferred from homology"/>
<dbReference type="EMBL" id="JBHULI010000025">
    <property type="protein sequence ID" value="MFD2532997.1"/>
    <property type="molecule type" value="Genomic_DNA"/>
</dbReference>
<keyword evidence="2" id="KW-0813">Transport</keyword>
<evidence type="ECO:0000256" key="4">
    <source>
        <dbReference type="ARBA" id="ARBA00022692"/>
    </source>
</evidence>
<protein>
    <submittedName>
        <fullName evidence="12">TonB-dependent receptor domain-containing protein</fullName>
    </submittedName>
</protein>
<name>A0ABW5JNL1_9BACT</name>
<evidence type="ECO:0000256" key="9">
    <source>
        <dbReference type="RuleBase" id="RU003357"/>
    </source>
</evidence>
<comment type="subcellular location">
    <subcellularLocation>
        <location evidence="1">Cell outer membrane</location>
        <topology evidence="1">Multi-pass membrane protein</topology>
    </subcellularLocation>
</comment>
<dbReference type="InterPro" id="IPR037066">
    <property type="entry name" value="Plug_dom_sf"/>
</dbReference>
<evidence type="ECO:0000256" key="5">
    <source>
        <dbReference type="ARBA" id="ARBA00022729"/>
    </source>
</evidence>
<dbReference type="PANTHER" id="PTHR30069">
    <property type="entry name" value="TONB-DEPENDENT OUTER MEMBRANE RECEPTOR"/>
    <property type="match status" value="1"/>
</dbReference>
<dbReference type="Pfam" id="PF13715">
    <property type="entry name" value="CarbopepD_reg_2"/>
    <property type="match status" value="1"/>
</dbReference>
<keyword evidence="8" id="KW-0998">Cell outer membrane</keyword>
<dbReference type="Pfam" id="PF07715">
    <property type="entry name" value="Plug"/>
    <property type="match status" value="1"/>
</dbReference>
<dbReference type="RefSeq" id="WP_390302491.1">
    <property type="nucleotide sequence ID" value="NZ_JBHULI010000025.1"/>
</dbReference>
<gene>
    <name evidence="12" type="ORF">ACFSVN_11105</name>
</gene>
<comment type="caution">
    <text evidence="12">The sequence shown here is derived from an EMBL/GenBank/DDBJ whole genome shotgun (WGS) entry which is preliminary data.</text>
</comment>
<keyword evidence="4" id="KW-0812">Transmembrane</keyword>
<dbReference type="InterPro" id="IPR000531">
    <property type="entry name" value="Beta-barrel_TonB"/>
</dbReference>
<dbReference type="InterPro" id="IPR012910">
    <property type="entry name" value="Plug_dom"/>
</dbReference>
<keyword evidence="6 9" id="KW-0798">TonB box</keyword>
<evidence type="ECO:0000256" key="1">
    <source>
        <dbReference type="ARBA" id="ARBA00004571"/>
    </source>
</evidence>
<keyword evidence="7 9" id="KW-0472">Membrane</keyword>
<evidence type="ECO:0000256" key="8">
    <source>
        <dbReference type="ARBA" id="ARBA00023237"/>
    </source>
</evidence>
<sequence>MKKLIYFIFLFIWAKPILAQEVSIQVLDRSSLQPVVQAHVKTHSDKVITVTDPEGYFTINPKMHPHITISAVGFSSKEVHLDLKTEIIYLNPRVFHDKTELMIVANQEGEQNVHSYQQAASTQSMDQFLDNIDGLSTNKRGAFAWEPVIRGQSDQRMNLTIDGMEVFKACVDKMDPITSYVETNNLSKLHLDKSGTGVAESGSGSSSVNLITQRAESSPLSMEVNSSYRYPDNYRTLSLTGNTSDRSQRNAVRFSGSYKKADDFTAGDDQLINNTQYEKLNLNLSYKHIFESEHSIEANYITDKAYDIGYPALLMDATKALADIGQVQFNFAPPDQDFQLQKIQLYANTVRHWMDDDDRDVANRPVMRGMHMPMYGTTTTFGIRINGKAELLTHSFDWFLHSFSSEAYGDMLMQSLDPTIEDMFIYNLDDVNTRNVYIGLKHQFRLSEDVLFKAEESISFKTLGTGSEQYASFFEGTYGREVETQQKLLLSGSLSTLWMLNEKLSLTGNLVYSERMGNHMELFGHYIYNYTDGYFYDGNPWLETERSLNADINSTWETGDHSFTLSLFHKQYFNYIDGVLVEDVSDIDFQFKRYANVGDATITGGEFRMLNSFSHMVSLENRISYLYAQNRTLNEPLPLIPPLKGNSMLHIHHRDNKWMAEVEWAASQNRIAERTSNEDKTDPYAILNATWERNWMDGTLSSILSANNILDDYYHTHNSIGNIPEAGRNVMLSLSYNF</sequence>
<keyword evidence="3" id="KW-1134">Transmembrane beta strand</keyword>
<dbReference type="PANTHER" id="PTHR30069:SF49">
    <property type="entry name" value="OUTER MEMBRANE PROTEIN C"/>
    <property type="match status" value="1"/>
</dbReference>
<reference evidence="13" key="1">
    <citation type="journal article" date="2019" name="Int. J. Syst. Evol. Microbiol.">
        <title>The Global Catalogue of Microorganisms (GCM) 10K type strain sequencing project: providing services to taxonomists for standard genome sequencing and annotation.</title>
        <authorList>
            <consortium name="The Broad Institute Genomics Platform"/>
            <consortium name="The Broad Institute Genome Sequencing Center for Infectious Disease"/>
            <person name="Wu L."/>
            <person name="Ma J."/>
        </authorList>
    </citation>
    <scope>NUCLEOTIDE SEQUENCE [LARGE SCALE GENOMIC DNA]</scope>
    <source>
        <strain evidence="13">KCTC 52042</strain>
    </source>
</reference>
<evidence type="ECO:0000313" key="12">
    <source>
        <dbReference type="EMBL" id="MFD2532997.1"/>
    </source>
</evidence>
<organism evidence="12 13">
    <name type="scientific">Gracilimonas halophila</name>
    <dbReference type="NCBI Taxonomy" id="1834464"/>
    <lineage>
        <taxon>Bacteria</taxon>
        <taxon>Pseudomonadati</taxon>
        <taxon>Balneolota</taxon>
        <taxon>Balneolia</taxon>
        <taxon>Balneolales</taxon>
        <taxon>Balneolaceae</taxon>
        <taxon>Gracilimonas</taxon>
    </lineage>
</organism>
<dbReference type="Proteomes" id="UP001597460">
    <property type="component" value="Unassembled WGS sequence"/>
</dbReference>
<dbReference type="PROSITE" id="PS01156">
    <property type="entry name" value="TONB_DEPENDENT_REC_2"/>
    <property type="match status" value="1"/>
</dbReference>
<feature type="domain" description="TonB-dependent receptor plug" evidence="11">
    <location>
        <begin position="120"/>
        <end position="205"/>
    </location>
</feature>
<dbReference type="SUPFAM" id="SSF49464">
    <property type="entry name" value="Carboxypeptidase regulatory domain-like"/>
    <property type="match status" value="1"/>
</dbReference>
<dbReference type="InterPro" id="IPR036942">
    <property type="entry name" value="Beta-barrel_TonB_sf"/>
</dbReference>
<dbReference type="SUPFAM" id="SSF56935">
    <property type="entry name" value="Porins"/>
    <property type="match status" value="1"/>
</dbReference>
<dbReference type="InterPro" id="IPR039426">
    <property type="entry name" value="TonB-dep_rcpt-like"/>
</dbReference>
<evidence type="ECO:0000256" key="7">
    <source>
        <dbReference type="ARBA" id="ARBA00023136"/>
    </source>
</evidence>
<keyword evidence="13" id="KW-1185">Reference proteome</keyword>
<dbReference type="InterPro" id="IPR010917">
    <property type="entry name" value="TonB_rcpt_CS"/>
</dbReference>
<keyword evidence="5" id="KW-0732">Signal</keyword>
<dbReference type="Pfam" id="PF00593">
    <property type="entry name" value="TonB_dep_Rec_b-barrel"/>
    <property type="match status" value="1"/>
</dbReference>
<comment type="similarity">
    <text evidence="9">Belongs to the TonB-dependent receptor family.</text>
</comment>
<evidence type="ECO:0000256" key="2">
    <source>
        <dbReference type="ARBA" id="ARBA00022448"/>
    </source>
</evidence>
<dbReference type="Gene3D" id="2.40.170.20">
    <property type="entry name" value="TonB-dependent receptor, beta-barrel domain"/>
    <property type="match status" value="1"/>
</dbReference>
<evidence type="ECO:0000256" key="6">
    <source>
        <dbReference type="ARBA" id="ARBA00023077"/>
    </source>
</evidence>
<evidence type="ECO:0000256" key="3">
    <source>
        <dbReference type="ARBA" id="ARBA00022452"/>
    </source>
</evidence>
<feature type="domain" description="TonB-dependent receptor-like beta-barrel" evidence="10">
    <location>
        <begin position="227"/>
        <end position="708"/>
    </location>
</feature>
<evidence type="ECO:0000313" key="13">
    <source>
        <dbReference type="Proteomes" id="UP001597460"/>
    </source>
</evidence>
<dbReference type="Gene3D" id="2.170.130.10">
    <property type="entry name" value="TonB-dependent receptor, plug domain"/>
    <property type="match status" value="1"/>
</dbReference>
<keyword evidence="12" id="KW-0675">Receptor</keyword>